<protein>
    <submittedName>
        <fullName evidence="5">Uncharacterized protein</fullName>
    </submittedName>
</protein>
<dbReference type="PANTHER" id="PTHR31978:SF1">
    <property type="entry name" value="INTRAFLAGELLAR TRANSPORT PROTEIN 20 HOMOLOG"/>
    <property type="match status" value="1"/>
</dbReference>
<comment type="caution">
    <text evidence="5">The sequence shown here is derived from an EMBL/GenBank/DDBJ whole genome shotgun (WGS) entry which is preliminary data.</text>
</comment>
<name>A0A1R2D0P9_9CILI</name>
<dbReference type="AlphaFoldDB" id="A0A1R2D0P9"/>
<feature type="coiled-coil region" evidence="4">
    <location>
        <begin position="62"/>
        <end position="128"/>
    </location>
</feature>
<comment type="subcellular location">
    <subcellularLocation>
        <location evidence="1">Cell projection</location>
        <location evidence="1">Cilium</location>
    </subcellularLocation>
</comment>
<dbReference type="GO" id="GO:0036064">
    <property type="term" value="C:ciliary basal body"/>
    <property type="evidence" value="ECO:0007669"/>
    <property type="project" value="TreeGrafter"/>
</dbReference>
<dbReference type="InterPro" id="IPR028172">
    <property type="entry name" value="FT20"/>
</dbReference>
<keyword evidence="2 4" id="KW-0175">Coiled coil</keyword>
<evidence type="ECO:0000256" key="1">
    <source>
        <dbReference type="ARBA" id="ARBA00004138"/>
    </source>
</evidence>
<dbReference type="GO" id="GO:0097730">
    <property type="term" value="C:non-motile cilium"/>
    <property type="evidence" value="ECO:0007669"/>
    <property type="project" value="TreeGrafter"/>
</dbReference>
<evidence type="ECO:0000256" key="3">
    <source>
        <dbReference type="ARBA" id="ARBA00023273"/>
    </source>
</evidence>
<evidence type="ECO:0000256" key="2">
    <source>
        <dbReference type="ARBA" id="ARBA00023054"/>
    </source>
</evidence>
<dbReference type="GO" id="GO:0005737">
    <property type="term" value="C:cytoplasm"/>
    <property type="evidence" value="ECO:0007669"/>
    <property type="project" value="TreeGrafter"/>
</dbReference>
<dbReference type="GO" id="GO:0097546">
    <property type="term" value="C:ciliary base"/>
    <property type="evidence" value="ECO:0007669"/>
    <property type="project" value="TreeGrafter"/>
</dbReference>
<dbReference type="GO" id="GO:0061512">
    <property type="term" value="P:protein localization to cilium"/>
    <property type="evidence" value="ECO:0007669"/>
    <property type="project" value="TreeGrafter"/>
</dbReference>
<dbReference type="Pfam" id="PF14931">
    <property type="entry name" value="IFT20"/>
    <property type="match status" value="1"/>
</dbReference>
<accession>A0A1R2D0P9</accession>
<dbReference type="EMBL" id="MPUH01000021">
    <property type="protein sequence ID" value="OMJ94811.1"/>
    <property type="molecule type" value="Genomic_DNA"/>
</dbReference>
<evidence type="ECO:0000313" key="6">
    <source>
        <dbReference type="Proteomes" id="UP000187209"/>
    </source>
</evidence>
<organism evidence="5 6">
    <name type="scientific">Stentor coeruleus</name>
    <dbReference type="NCBI Taxonomy" id="5963"/>
    <lineage>
        <taxon>Eukaryota</taxon>
        <taxon>Sar</taxon>
        <taxon>Alveolata</taxon>
        <taxon>Ciliophora</taxon>
        <taxon>Postciliodesmatophora</taxon>
        <taxon>Heterotrichea</taxon>
        <taxon>Heterotrichida</taxon>
        <taxon>Stentoridae</taxon>
        <taxon>Stentor</taxon>
    </lineage>
</organism>
<evidence type="ECO:0000313" key="5">
    <source>
        <dbReference type="EMBL" id="OMJ94811.1"/>
    </source>
</evidence>
<dbReference type="OrthoDB" id="10254896at2759"/>
<gene>
    <name evidence="5" type="ORF">SteCoe_1995</name>
</gene>
<dbReference type="GO" id="GO:0060271">
    <property type="term" value="P:cilium assembly"/>
    <property type="evidence" value="ECO:0007669"/>
    <property type="project" value="TreeGrafter"/>
</dbReference>
<keyword evidence="6" id="KW-1185">Reference proteome</keyword>
<reference evidence="5 6" key="1">
    <citation type="submission" date="2016-11" db="EMBL/GenBank/DDBJ databases">
        <title>The macronuclear genome of Stentor coeruleus: a giant cell with tiny introns.</title>
        <authorList>
            <person name="Slabodnick M."/>
            <person name="Ruby J.G."/>
            <person name="Reiff S.B."/>
            <person name="Swart E.C."/>
            <person name="Gosai S."/>
            <person name="Prabakaran S."/>
            <person name="Witkowska E."/>
            <person name="Larue G.E."/>
            <person name="Fisher S."/>
            <person name="Freeman R.M."/>
            <person name="Gunawardena J."/>
            <person name="Chu W."/>
            <person name="Stover N.A."/>
            <person name="Gregory B.D."/>
            <person name="Nowacki M."/>
            <person name="Derisi J."/>
            <person name="Roy S.W."/>
            <person name="Marshall W.F."/>
            <person name="Sood P."/>
        </authorList>
    </citation>
    <scope>NUCLEOTIDE SEQUENCE [LARGE SCALE GENOMIC DNA]</scope>
    <source>
        <strain evidence="5">WM001</strain>
    </source>
</reference>
<dbReference type="Proteomes" id="UP000187209">
    <property type="component" value="Unassembled WGS sequence"/>
</dbReference>
<evidence type="ECO:0000256" key="4">
    <source>
        <dbReference type="SAM" id="Coils"/>
    </source>
</evidence>
<proteinExistence type="predicted"/>
<sequence length="130" mass="15385">MAAEKISITFDDNNNIRVLEAGLFNDCQMMQTEAYEFINKMKKFDEMVGSLVDVLDSQAVKIEQEKLRAVGIRNQLENEAENRKIKQQELEQLINEKRAELERYLYQLESLMKVEEDQRKLIERLRNNEA</sequence>
<keyword evidence="3" id="KW-0966">Cell projection</keyword>
<dbReference type="GO" id="GO:0030990">
    <property type="term" value="C:intraciliary transport particle"/>
    <property type="evidence" value="ECO:0007669"/>
    <property type="project" value="TreeGrafter"/>
</dbReference>
<dbReference type="PANTHER" id="PTHR31978">
    <property type="entry name" value="INTRAFLAGELLAR TRANSPORT PROTEIN 20 HOMOLOG"/>
    <property type="match status" value="1"/>
</dbReference>